<proteinExistence type="predicted"/>
<feature type="compositionally biased region" description="Polar residues" evidence="1">
    <location>
        <begin position="1"/>
        <end position="10"/>
    </location>
</feature>
<feature type="region of interest" description="Disordered" evidence="1">
    <location>
        <begin position="139"/>
        <end position="175"/>
    </location>
</feature>
<feature type="region of interest" description="Disordered" evidence="1">
    <location>
        <begin position="1"/>
        <end position="24"/>
    </location>
</feature>
<sequence length="175" mass="19467">MDDKGTSNTHNIREVTVSLTKGNEPTVIKHQGKEIDLSHTIRQAKSEPGKHHEVKIDDNRMARISYSNNKGKFSVQIRRFDGRELRAKLSMPMNSRIQSFVKTVDNTSQDSGQINSVNTTQIHSPNKANVRSTTISQSCSHQGKFQQSFNNDDHRRGGASPRLAVSTGVNVGRKG</sequence>
<comment type="caution">
    <text evidence="2">The sequence shown here is derived from an EMBL/GenBank/DDBJ whole genome shotgun (WGS) entry which is preliminary data.</text>
</comment>
<protein>
    <submittedName>
        <fullName evidence="2">Uncharacterized protein</fullName>
    </submittedName>
</protein>
<dbReference type="EMBL" id="VIKS01000014">
    <property type="protein sequence ID" value="TQV84397.1"/>
    <property type="molecule type" value="Genomic_DNA"/>
</dbReference>
<reference evidence="2 3" key="1">
    <citation type="submission" date="2019-07" db="EMBL/GenBank/DDBJ databases">
        <title>Draft genome for Aliikangiella sp. M105.</title>
        <authorList>
            <person name="Wang G."/>
        </authorList>
    </citation>
    <scope>NUCLEOTIDE SEQUENCE [LARGE SCALE GENOMIC DNA]</scope>
    <source>
        <strain evidence="2 3">M105</strain>
    </source>
</reference>
<keyword evidence="3" id="KW-1185">Reference proteome</keyword>
<dbReference type="Proteomes" id="UP000315439">
    <property type="component" value="Unassembled WGS sequence"/>
</dbReference>
<evidence type="ECO:0000313" key="2">
    <source>
        <dbReference type="EMBL" id="TQV84397.1"/>
    </source>
</evidence>
<evidence type="ECO:0000313" key="3">
    <source>
        <dbReference type="Proteomes" id="UP000315439"/>
    </source>
</evidence>
<evidence type="ECO:0000256" key="1">
    <source>
        <dbReference type="SAM" id="MobiDB-lite"/>
    </source>
</evidence>
<dbReference type="RefSeq" id="WP_142933979.1">
    <property type="nucleotide sequence ID" value="NZ_ML660170.1"/>
</dbReference>
<gene>
    <name evidence="2" type="ORF">FLL46_22505</name>
</gene>
<organism evidence="2 3">
    <name type="scientific">Aliikangiella coralliicola</name>
    <dbReference type="NCBI Taxonomy" id="2592383"/>
    <lineage>
        <taxon>Bacteria</taxon>
        <taxon>Pseudomonadati</taxon>
        <taxon>Pseudomonadota</taxon>
        <taxon>Gammaproteobacteria</taxon>
        <taxon>Oceanospirillales</taxon>
        <taxon>Pleioneaceae</taxon>
        <taxon>Aliikangiella</taxon>
    </lineage>
</organism>
<dbReference type="AlphaFoldDB" id="A0A545U4I8"/>
<accession>A0A545U4I8</accession>
<feature type="compositionally biased region" description="Polar residues" evidence="1">
    <location>
        <begin position="139"/>
        <end position="150"/>
    </location>
</feature>
<name>A0A545U4I8_9GAMM</name>